<dbReference type="AlphaFoldDB" id="A0A132B4A5"/>
<dbReference type="STRING" id="149040.A0A132B4A5"/>
<dbReference type="KEGG" id="psco:LY89DRAFT_742903"/>
<dbReference type="RefSeq" id="XP_018061610.1">
    <property type="nucleotide sequence ID" value="XM_018220891.1"/>
</dbReference>
<dbReference type="GeneID" id="28830617"/>
<evidence type="ECO:0000313" key="3">
    <source>
        <dbReference type="Proteomes" id="UP000070700"/>
    </source>
</evidence>
<reference evidence="2 3" key="1">
    <citation type="submission" date="2015-10" db="EMBL/GenBank/DDBJ databases">
        <title>Full genome of DAOMC 229536 Phialocephala scopiformis, a fungal endophyte of spruce producing the potent anti-insectan compound rugulosin.</title>
        <authorList>
            <consortium name="DOE Joint Genome Institute"/>
            <person name="Walker A.K."/>
            <person name="Frasz S.L."/>
            <person name="Seifert K.A."/>
            <person name="Miller J.D."/>
            <person name="Mondo S.J."/>
            <person name="Labutti K."/>
            <person name="Lipzen A."/>
            <person name="Dockter R."/>
            <person name="Kennedy M."/>
            <person name="Grigoriev I.V."/>
            <person name="Spatafora J.W."/>
        </authorList>
    </citation>
    <scope>NUCLEOTIDE SEQUENCE [LARGE SCALE GENOMIC DNA]</scope>
    <source>
        <strain evidence="2 3">CBS 120377</strain>
    </source>
</reference>
<evidence type="ECO:0000256" key="1">
    <source>
        <dbReference type="SAM" id="MobiDB-lite"/>
    </source>
</evidence>
<dbReference type="InParanoid" id="A0A132B4A5"/>
<name>A0A132B4A5_MOLSC</name>
<gene>
    <name evidence="2" type="ORF">LY89DRAFT_742903</name>
</gene>
<proteinExistence type="predicted"/>
<dbReference type="Proteomes" id="UP000070700">
    <property type="component" value="Unassembled WGS sequence"/>
</dbReference>
<dbReference type="OrthoDB" id="4119241at2759"/>
<accession>A0A132B4A5</accession>
<dbReference type="EMBL" id="KQ947440">
    <property type="protein sequence ID" value="KUJ07255.1"/>
    <property type="molecule type" value="Genomic_DNA"/>
</dbReference>
<organism evidence="2 3">
    <name type="scientific">Mollisia scopiformis</name>
    <name type="common">Conifer needle endophyte fungus</name>
    <name type="synonym">Phialocephala scopiformis</name>
    <dbReference type="NCBI Taxonomy" id="149040"/>
    <lineage>
        <taxon>Eukaryota</taxon>
        <taxon>Fungi</taxon>
        <taxon>Dikarya</taxon>
        <taxon>Ascomycota</taxon>
        <taxon>Pezizomycotina</taxon>
        <taxon>Leotiomycetes</taxon>
        <taxon>Helotiales</taxon>
        <taxon>Mollisiaceae</taxon>
        <taxon>Mollisia</taxon>
    </lineage>
</organism>
<sequence>MSDNIDVGLQALFDTEPEFDKQVPRKAMASLDPKDSLGGGGFGRAKVNDYGGYTPEATPEPNPSKTSTETEPEITVTRVDDDDDDIVDHDPEMIQRAQALQRVSSTKNKKKILNLPSDWSSASISTPEGKEQALAAYQATILLIHPKLYRKTSDHEFLKVNGAALSYGVPMEYLDLISNWDGQGPLPRPAGSGFPTPNGTILKILYEATDYMQPLWLDPSNLTVLQALSKLNERIQAQNEKDGNTRDNCIIDCGTIGSAYLNGKPIRDALLHDLNNLSLMMQWKEWQDKMNSFTNERKYPNWTPPTPTKDELNNVNEAAAQAEAQISAQAAAAAAQAEAQRLAEEAAARKAGQTLNAGGSSDTQYPWNTLVTTDGRRVIAGRQHTKLGEDQGRSTLIVASKLGPDPIYDLISGTSIKAEEEIRFFAMLGIKRLAERRSNGEKAKTWTWRDKPNFIKFLWCTKGRRIMATFGKGTKAADTLCCIEMASGIEICTRSDFGDILGKGRADKEITVYCER</sequence>
<keyword evidence="3" id="KW-1185">Reference proteome</keyword>
<evidence type="ECO:0000313" key="2">
    <source>
        <dbReference type="EMBL" id="KUJ07255.1"/>
    </source>
</evidence>
<protein>
    <submittedName>
        <fullName evidence="2">Uncharacterized protein</fullName>
    </submittedName>
</protein>
<feature type="region of interest" description="Disordered" evidence="1">
    <location>
        <begin position="17"/>
        <end position="74"/>
    </location>
</feature>